<proteinExistence type="predicted"/>
<protein>
    <recommendedName>
        <fullName evidence="3">Pimeloyl-ACP methyl ester carboxylesterase</fullName>
    </recommendedName>
</protein>
<reference evidence="1 2" key="1">
    <citation type="submission" date="2018-03" db="EMBL/GenBank/DDBJ databases">
        <title>Genomic Encyclopedia of Archaeal and Bacterial Type Strains, Phase II (KMG-II): from individual species to whole genera.</title>
        <authorList>
            <person name="Goeker M."/>
        </authorList>
    </citation>
    <scope>NUCLEOTIDE SEQUENCE [LARGE SCALE GENOMIC DNA]</scope>
    <source>
        <strain evidence="1 2">DSM 25027</strain>
    </source>
</reference>
<evidence type="ECO:0008006" key="3">
    <source>
        <dbReference type="Google" id="ProtNLM"/>
    </source>
</evidence>
<dbReference type="AlphaFoldDB" id="A0A2T0MA33"/>
<name>A0A2T0MA33_9FLAO</name>
<dbReference type="RefSeq" id="WP_106145656.1">
    <property type="nucleotide sequence ID" value="NZ_PVYX01000002.1"/>
</dbReference>
<comment type="caution">
    <text evidence="1">The sequence shown here is derived from an EMBL/GenBank/DDBJ whole genome shotgun (WGS) entry which is preliminary data.</text>
</comment>
<dbReference type="InterPro" id="IPR029058">
    <property type="entry name" value="AB_hydrolase_fold"/>
</dbReference>
<evidence type="ECO:0000313" key="1">
    <source>
        <dbReference type="EMBL" id="PRX54371.1"/>
    </source>
</evidence>
<dbReference type="Gene3D" id="3.40.50.1820">
    <property type="entry name" value="alpha/beta hydrolase"/>
    <property type="match status" value="1"/>
</dbReference>
<dbReference type="SUPFAM" id="SSF53474">
    <property type="entry name" value="alpha/beta-Hydrolases"/>
    <property type="match status" value="1"/>
</dbReference>
<organism evidence="1 2">
    <name type="scientific">Flagellimonas meridianipacifica</name>
    <dbReference type="NCBI Taxonomy" id="1080225"/>
    <lineage>
        <taxon>Bacteria</taxon>
        <taxon>Pseudomonadati</taxon>
        <taxon>Bacteroidota</taxon>
        <taxon>Flavobacteriia</taxon>
        <taxon>Flavobacteriales</taxon>
        <taxon>Flavobacteriaceae</taxon>
        <taxon>Flagellimonas</taxon>
    </lineage>
</organism>
<keyword evidence="2" id="KW-1185">Reference proteome</keyword>
<dbReference type="EMBL" id="PVYX01000002">
    <property type="protein sequence ID" value="PRX54371.1"/>
    <property type="molecule type" value="Genomic_DNA"/>
</dbReference>
<evidence type="ECO:0000313" key="2">
    <source>
        <dbReference type="Proteomes" id="UP000237640"/>
    </source>
</evidence>
<dbReference type="Proteomes" id="UP000237640">
    <property type="component" value="Unassembled WGS sequence"/>
</dbReference>
<sequence>MPDNKIHVYLMPGMAANSSIFDGLRLPENQFVMHKLDWFLPQKRMSLQDYAKQMLKKVNHEAPVLLGVSFGGMLVQEMAKLIPYRKIVIVSSVKCKNEMPKKMIFAKHTKVHKLLPTGIVTNIEVLAKYAFGETVTKRLELYEKYLSIRDKGYMDWSIDNMVNWDQKEPLLNSVHIHGTLDNVFPITNIKDCIPVKNGRHAMIVYRAKWFNEHLPAIILEEGSSI</sequence>
<gene>
    <name evidence="1" type="ORF">CLV81_2771</name>
</gene>
<dbReference type="OrthoDB" id="659408at2"/>
<accession>A0A2T0MA33</accession>